<feature type="chain" id="PRO_5020401188" evidence="2">
    <location>
        <begin position="25"/>
        <end position="142"/>
    </location>
</feature>
<evidence type="ECO:0000313" key="4">
    <source>
        <dbReference type="EMBL" id="TJZ53641.1"/>
    </source>
</evidence>
<feature type="signal peptide" evidence="2">
    <location>
        <begin position="1"/>
        <end position="24"/>
    </location>
</feature>
<accession>A0A4U0NHE8</accession>
<gene>
    <name evidence="4" type="ORF">FAZ15_16545</name>
</gene>
<dbReference type="OrthoDB" id="839742at2"/>
<dbReference type="Pfam" id="PF13884">
    <property type="entry name" value="Peptidase_S74"/>
    <property type="match status" value="1"/>
</dbReference>
<keyword evidence="1" id="KW-0175">Coiled coil</keyword>
<comment type="caution">
    <text evidence="4">The sequence shown here is derived from an EMBL/GenBank/DDBJ whole genome shotgun (WGS) entry which is preliminary data.</text>
</comment>
<evidence type="ECO:0000259" key="3">
    <source>
        <dbReference type="PROSITE" id="PS51688"/>
    </source>
</evidence>
<organism evidence="4 5">
    <name type="scientific">Sphingobacterium olei</name>
    <dbReference type="NCBI Taxonomy" id="2571155"/>
    <lineage>
        <taxon>Bacteria</taxon>
        <taxon>Pseudomonadati</taxon>
        <taxon>Bacteroidota</taxon>
        <taxon>Sphingobacteriia</taxon>
        <taxon>Sphingobacteriales</taxon>
        <taxon>Sphingobacteriaceae</taxon>
        <taxon>Sphingobacterium</taxon>
    </lineage>
</organism>
<feature type="coiled-coil region" evidence="1">
    <location>
        <begin position="115"/>
        <end position="142"/>
    </location>
</feature>
<dbReference type="InterPro" id="IPR030392">
    <property type="entry name" value="S74_ICA"/>
</dbReference>
<dbReference type="AlphaFoldDB" id="A0A4U0NHE8"/>
<keyword evidence="5" id="KW-1185">Reference proteome</keyword>
<proteinExistence type="predicted"/>
<dbReference type="RefSeq" id="WP_136902434.1">
    <property type="nucleotide sequence ID" value="NZ_SUME01000007.1"/>
</dbReference>
<evidence type="ECO:0000313" key="5">
    <source>
        <dbReference type="Proteomes" id="UP000306808"/>
    </source>
</evidence>
<dbReference type="EMBL" id="SUME01000007">
    <property type="protein sequence ID" value="TJZ53641.1"/>
    <property type="molecule type" value="Genomic_DNA"/>
</dbReference>
<feature type="domain" description="Peptidase S74" evidence="3">
    <location>
        <begin position="1"/>
        <end position="136"/>
    </location>
</feature>
<evidence type="ECO:0000256" key="1">
    <source>
        <dbReference type="SAM" id="Coils"/>
    </source>
</evidence>
<protein>
    <submittedName>
        <fullName evidence="4">Tail fiber domain-containing protein</fullName>
    </submittedName>
</protein>
<reference evidence="4 5" key="1">
    <citation type="submission" date="2019-04" db="EMBL/GenBank/DDBJ databases">
        <title>Sphingobacterium olei sp. nov., isolated from oil-contaminated soil.</title>
        <authorList>
            <person name="Liu B."/>
        </authorList>
    </citation>
    <scope>NUCLEOTIDE SEQUENCE [LARGE SCALE GENOMIC DNA]</scope>
    <source>
        <strain evidence="4 5">HAL-9</strain>
    </source>
</reference>
<keyword evidence="2" id="KW-0732">Signal</keyword>
<dbReference type="PROSITE" id="PS51688">
    <property type="entry name" value="ICA"/>
    <property type="match status" value="1"/>
</dbReference>
<sequence>MRISIANLTSVLALAFGTCSIVNAQQLNEQELKINVDKISNSTERIKALEPITFVYNTDKYKKLNLPAGNQYGFLASNVEGVFPDLVQESSQFYSTGKNTSKVARYEEVNSNDLIPLLVAALKEQQAQIEALQQEVNTLKSK</sequence>
<evidence type="ECO:0000256" key="2">
    <source>
        <dbReference type="SAM" id="SignalP"/>
    </source>
</evidence>
<dbReference type="Proteomes" id="UP000306808">
    <property type="component" value="Unassembled WGS sequence"/>
</dbReference>
<name>A0A4U0NHE8_9SPHI</name>